<feature type="domain" description="Histidine kinase" evidence="5">
    <location>
        <begin position="47"/>
        <end position="234"/>
    </location>
</feature>
<evidence type="ECO:0000256" key="2">
    <source>
        <dbReference type="ARBA" id="ARBA00012438"/>
    </source>
</evidence>
<evidence type="ECO:0000259" key="6">
    <source>
        <dbReference type="PROSITE" id="PS50110"/>
    </source>
</evidence>
<keyword evidence="8" id="KW-1185">Reference proteome</keyword>
<keyword evidence="7" id="KW-0418">Kinase</keyword>
<comment type="caution">
    <text evidence="7">The sequence shown here is derived from an EMBL/GenBank/DDBJ whole genome shotgun (WGS) entry which is preliminary data.</text>
</comment>
<dbReference type="GO" id="GO:0016301">
    <property type="term" value="F:kinase activity"/>
    <property type="evidence" value="ECO:0007669"/>
    <property type="project" value="UniProtKB-KW"/>
</dbReference>
<organism evidence="7 8">
    <name type="scientific">Caenimonas terrae</name>
    <dbReference type="NCBI Taxonomy" id="696074"/>
    <lineage>
        <taxon>Bacteria</taxon>
        <taxon>Pseudomonadati</taxon>
        <taxon>Pseudomonadota</taxon>
        <taxon>Betaproteobacteria</taxon>
        <taxon>Burkholderiales</taxon>
        <taxon>Comamonadaceae</taxon>
        <taxon>Caenimonas</taxon>
    </lineage>
</organism>
<dbReference type="RefSeq" id="WP_376850291.1">
    <property type="nucleotide sequence ID" value="NZ_JBHSMF010000006.1"/>
</dbReference>
<dbReference type="SMART" id="SM00448">
    <property type="entry name" value="REC"/>
    <property type="match status" value="1"/>
</dbReference>
<dbReference type="Gene3D" id="1.10.287.130">
    <property type="match status" value="1"/>
</dbReference>
<dbReference type="InterPro" id="IPR036097">
    <property type="entry name" value="HisK_dim/P_sf"/>
</dbReference>
<dbReference type="PANTHER" id="PTHR43547">
    <property type="entry name" value="TWO-COMPONENT HISTIDINE KINASE"/>
    <property type="match status" value="1"/>
</dbReference>
<dbReference type="SUPFAM" id="SSF52172">
    <property type="entry name" value="CheY-like"/>
    <property type="match status" value="1"/>
</dbReference>
<dbReference type="Pfam" id="PF00512">
    <property type="entry name" value="HisKA"/>
    <property type="match status" value="1"/>
</dbReference>
<dbReference type="SMART" id="SM00388">
    <property type="entry name" value="HisKA"/>
    <property type="match status" value="1"/>
</dbReference>
<name>A0ABW0NG40_9BURK</name>
<dbReference type="EMBL" id="JBHSMF010000006">
    <property type="protein sequence ID" value="MFC5498232.1"/>
    <property type="molecule type" value="Genomic_DNA"/>
</dbReference>
<dbReference type="InterPro" id="IPR003661">
    <property type="entry name" value="HisK_dim/P_dom"/>
</dbReference>
<keyword evidence="7" id="KW-0808">Transferase</keyword>
<evidence type="ECO:0000313" key="8">
    <source>
        <dbReference type="Proteomes" id="UP001596037"/>
    </source>
</evidence>
<proteinExistence type="predicted"/>
<dbReference type="PROSITE" id="PS50110">
    <property type="entry name" value="RESPONSE_REGULATORY"/>
    <property type="match status" value="1"/>
</dbReference>
<evidence type="ECO:0000256" key="1">
    <source>
        <dbReference type="ARBA" id="ARBA00000085"/>
    </source>
</evidence>
<comment type="caution">
    <text evidence="4">Lacks conserved residue(s) required for the propagation of feature annotation.</text>
</comment>
<evidence type="ECO:0000313" key="7">
    <source>
        <dbReference type="EMBL" id="MFC5498232.1"/>
    </source>
</evidence>
<dbReference type="Proteomes" id="UP001596037">
    <property type="component" value="Unassembled WGS sequence"/>
</dbReference>
<evidence type="ECO:0000256" key="3">
    <source>
        <dbReference type="ARBA" id="ARBA00022553"/>
    </source>
</evidence>
<gene>
    <name evidence="7" type="ORF">ACFPOE_11870</name>
</gene>
<keyword evidence="3" id="KW-0597">Phosphoprotein</keyword>
<dbReference type="SUPFAM" id="SSF55874">
    <property type="entry name" value="ATPase domain of HSP90 chaperone/DNA topoisomerase II/histidine kinase"/>
    <property type="match status" value="1"/>
</dbReference>
<dbReference type="InterPro" id="IPR005467">
    <property type="entry name" value="His_kinase_dom"/>
</dbReference>
<sequence length="362" mass="37129">MQRAGARSFASARAWLGGTAGRKPAPRAPAQAPAAPDEAQAGDFLALVGHELRNPLGALIAAADVLESCGADAETAAEARSVIARQARNLAQLVNELQDTGRLMAGKTMLARRPLDLAPLVQRVCQALQLAAAARGHRLACRLESVWTDGDAARLEQAVSTLAVNALNHAPPGAEVLLSVRRENGMGLVEVRDCRTGELRLALLRRLIALHGGSVEEPALAQGGPVSLRLPAIDPPAAAPELSLAPGRGRKVLVVAGNDAVLAALRAQLEGDGHALTTAADGQHGLSRLLAQRPEVTVVGPGLPGQAGLELARNARAAGYAGRMIALCSEAGSVAPAMAAGFDACLVDPADRAQLGASIRVS</sequence>
<dbReference type="EC" id="2.7.13.3" evidence="2"/>
<dbReference type="Gene3D" id="3.40.50.2300">
    <property type="match status" value="1"/>
</dbReference>
<comment type="catalytic activity">
    <reaction evidence="1">
        <text>ATP + protein L-histidine = ADP + protein N-phospho-L-histidine.</text>
        <dbReference type="EC" id="2.7.13.3"/>
    </reaction>
</comment>
<dbReference type="InterPro" id="IPR001789">
    <property type="entry name" value="Sig_transdc_resp-reg_receiver"/>
</dbReference>
<dbReference type="CDD" id="cd00082">
    <property type="entry name" value="HisKA"/>
    <property type="match status" value="1"/>
</dbReference>
<dbReference type="PANTHER" id="PTHR43547:SF2">
    <property type="entry name" value="HYBRID SIGNAL TRANSDUCTION HISTIDINE KINASE C"/>
    <property type="match status" value="1"/>
</dbReference>
<dbReference type="PROSITE" id="PS50109">
    <property type="entry name" value="HIS_KIN"/>
    <property type="match status" value="1"/>
</dbReference>
<evidence type="ECO:0000256" key="4">
    <source>
        <dbReference type="PROSITE-ProRule" id="PRU00169"/>
    </source>
</evidence>
<reference evidence="8" key="1">
    <citation type="journal article" date="2019" name="Int. J. Syst. Evol. Microbiol.">
        <title>The Global Catalogue of Microorganisms (GCM) 10K type strain sequencing project: providing services to taxonomists for standard genome sequencing and annotation.</title>
        <authorList>
            <consortium name="The Broad Institute Genomics Platform"/>
            <consortium name="The Broad Institute Genome Sequencing Center for Infectious Disease"/>
            <person name="Wu L."/>
            <person name="Ma J."/>
        </authorList>
    </citation>
    <scope>NUCLEOTIDE SEQUENCE [LARGE SCALE GENOMIC DNA]</scope>
    <source>
        <strain evidence="8">CCUG 57401</strain>
    </source>
</reference>
<accession>A0ABW0NG40</accession>
<dbReference type="SUPFAM" id="SSF47384">
    <property type="entry name" value="Homodimeric domain of signal transducing histidine kinase"/>
    <property type="match status" value="1"/>
</dbReference>
<dbReference type="Gene3D" id="3.30.565.10">
    <property type="entry name" value="Histidine kinase-like ATPase, C-terminal domain"/>
    <property type="match status" value="1"/>
</dbReference>
<dbReference type="InterPro" id="IPR011006">
    <property type="entry name" value="CheY-like_superfamily"/>
</dbReference>
<evidence type="ECO:0000259" key="5">
    <source>
        <dbReference type="PROSITE" id="PS50109"/>
    </source>
</evidence>
<feature type="domain" description="Response regulatory" evidence="6">
    <location>
        <begin position="251"/>
        <end position="362"/>
    </location>
</feature>
<protein>
    <recommendedName>
        <fullName evidence="2">histidine kinase</fullName>
        <ecNumber evidence="2">2.7.13.3</ecNumber>
    </recommendedName>
</protein>
<dbReference type="InterPro" id="IPR036890">
    <property type="entry name" value="HATPase_C_sf"/>
</dbReference>